<reference evidence="11" key="1">
    <citation type="submission" date="2021-02" db="EMBL/GenBank/DDBJ databases">
        <authorList>
            <person name="Dougan E. K."/>
            <person name="Rhodes N."/>
            <person name="Thang M."/>
            <person name="Chan C."/>
        </authorList>
    </citation>
    <scope>NUCLEOTIDE SEQUENCE</scope>
</reference>
<keyword evidence="4" id="KW-0479">Metal-binding</keyword>
<dbReference type="Pfam" id="PF01485">
    <property type="entry name" value="IBR"/>
    <property type="match status" value="2"/>
</dbReference>
<evidence type="ECO:0000256" key="4">
    <source>
        <dbReference type="ARBA" id="ARBA00022723"/>
    </source>
</evidence>
<dbReference type="AlphaFoldDB" id="A0A812HU18"/>
<dbReference type="EC" id="2.3.2.31" evidence="2"/>
<evidence type="ECO:0000256" key="2">
    <source>
        <dbReference type="ARBA" id="ARBA00012251"/>
    </source>
</evidence>
<gene>
    <name evidence="11" type="primary">rbrA</name>
    <name evidence="11" type="ORF">SNAT2548_LOCUS2016</name>
</gene>
<keyword evidence="6" id="KW-0863">Zinc-finger</keyword>
<dbReference type="GO" id="GO:0008270">
    <property type="term" value="F:zinc ion binding"/>
    <property type="evidence" value="ECO:0007669"/>
    <property type="project" value="UniProtKB-KW"/>
</dbReference>
<proteinExistence type="predicted"/>
<dbReference type="InterPro" id="IPR031127">
    <property type="entry name" value="E3_UB_ligase_RBR"/>
</dbReference>
<name>A0A812HU18_9DINO</name>
<comment type="caution">
    <text evidence="11">The sequence shown here is derived from an EMBL/GenBank/DDBJ whole genome shotgun (WGS) entry which is preliminary data.</text>
</comment>
<dbReference type="SUPFAM" id="SSF57850">
    <property type="entry name" value="RING/U-box"/>
    <property type="match status" value="3"/>
</dbReference>
<evidence type="ECO:0000256" key="5">
    <source>
        <dbReference type="ARBA" id="ARBA00022737"/>
    </source>
</evidence>
<evidence type="ECO:0000256" key="6">
    <source>
        <dbReference type="ARBA" id="ARBA00022771"/>
    </source>
</evidence>
<dbReference type="SMART" id="SM00647">
    <property type="entry name" value="IBR"/>
    <property type="match status" value="2"/>
</dbReference>
<dbReference type="InterPro" id="IPR002867">
    <property type="entry name" value="IBR_dom"/>
</dbReference>
<keyword evidence="3" id="KW-0808">Transferase</keyword>
<comment type="catalytic activity">
    <reaction evidence="1">
        <text>[E2 ubiquitin-conjugating enzyme]-S-ubiquitinyl-L-cysteine + [acceptor protein]-L-lysine = [E2 ubiquitin-conjugating enzyme]-L-cysteine + [acceptor protein]-N(6)-ubiquitinyl-L-lysine.</text>
        <dbReference type="EC" id="2.3.2.31"/>
    </reaction>
</comment>
<keyword evidence="5" id="KW-0677">Repeat</keyword>
<evidence type="ECO:0000256" key="9">
    <source>
        <dbReference type="SAM" id="MobiDB-lite"/>
    </source>
</evidence>
<dbReference type="EMBL" id="CAJNDS010000113">
    <property type="protein sequence ID" value="CAE6961861.1"/>
    <property type="molecule type" value="Genomic_DNA"/>
</dbReference>
<protein>
    <recommendedName>
        <fullName evidence="2">RBR-type E3 ubiquitin transferase</fullName>
        <ecNumber evidence="2">2.3.2.31</ecNumber>
    </recommendedName>
</protein>
<dbReference type="Proteomes" id="UP000604046">
    <property type="component" value="Unassembled WGS sequence"/>
</dbReference>
<dbReference type="PROSITE" id="PS51873">
    <property type="entry name" value="TRIAD"/>
    <property type="match status" value="1"/>
</dbReference>
<sequence>MELPQARLNDSAQEEGSDVPPPPPVSGERHVSIGRWGRRLFAKLRPFRNTVGASDALLRTALINGDEPMAVEVLHPELVPHCLGLSRTGPADLSRKYPDDHESGFDGQALDYLCQGLLLQYGLRPSPRLKRRAAASARRRAALLRRLLGDAGHGLALRQQLEETFHLILPPEDGEALNVIRLLAPTPFHRCAALAGAEVLRTLSASLAWRPWRVLQGCDAPERDDDFFDSMPAEPLSRCQERCVRDGYGGFVVRGTRAYFRRRPATGLLHSCVAKPGDTLHIAPGPSCQLPLQSLAALLVGQVDGRAAMDVALESGDVQAVVELGKLGCRANEDGQARTMTDAAILDRMLYGGMPQWLARTVGNLSYAGRHADDCGTVLQDAEEIRGRVLKDVEKVQRATGTSTAVAEALLRHFGHSPEAAIGQYQVDAKAAKAAAGIREGPASSELVCGICFTGLEPQPGALRQLLPCEGSHAFCDACLRQYLEGLLAAGNVRAMVCPEPECRLPLSEGAVQGILGPAAREKFVRLAALQAVDAAAHICWCPQPGCEKAVARTDGLTVRCACGYAFCSGCNMPGGHEPCSCEQIAAWKAAYADTLMGSEELRRRQQDRAENWVRRNAQRCPGCRAVVQRNGGCNHMVCRCGTHFCYVCGRPWDEHTSQEGGINYYVCRMPKADRNSQALDNTMVQQFEDPVAEFQMLQRSERWARLWAEQARQMCQALQYSESADFGTSLETAMPTEEMLSTFLLDAVETLIAAQDTLRFCCIFRWDAARRQLQTGPLEFWLGELAKCSNTLQAALGPTFEAAWNSAGSPPAPSDTRWTALESQGHLRGVACRLHVLQSRLEDLGRLKDAVRRLRARLLAGARSGTYYGAAPGVLEQMGRTCCAQIGKFADPKLEDVTEALASDDVCADGQECSLELHQLRGMKVDYLEALEDASNDEEDEEEAVYVEEEVEGGSCTNANDMKVWKHGGRKSFDASLNHCGRSCAAGYPCTKDCMQKKGYSAGCAGCMAQLVGCSRDHCMNQCITNDKAPACTHCVKSSCRPKMKACSGLNAGGLMAAISQKTVCVGKGEEAPHMAMSLEFSAGLLTGCVTNPIFSEWICNCHCVEYIESMSRVLLVGGRVIIEICSDWCSAGV</sequence>
<dbReference type="InterPro" id="IPR013083">
    <property type="entry name" value="Znf_RING/FYVE/PHD"/>
</dbReference>
<dbReference type="Gene3D" id="1.20.120.1750">
    <property type="match status" value="1"/>
</dbReference>
<evidence type="ECO:0000256" key="8">
    <source>
        <dbReference type="ARBA" id="ARBA00022833"/>
    </source>
</evidence>
<dbReference type="GO" id="GO:0061630">
    <property type="term" value="F:ubiquitin protein ligase activity"/>
    <property type="evidence" value="ECO:0007669"/>
    <property type="project" value="UniProtKB-EC"/>
</dbReference>
<keyword evidence="8" id="KW-0862">Zinc</keyword>
<accession>A0A812HU18</accession>
<evidence type="ECO:0000256" key="7">
    <source>
        <dbReference type="ARBA" id="ARBA00022786"/>
    </source>
</evidence>
<evidence type="ECO:0000256" key="1">
    <source>
        <dbReference type="ARBA" id="ARBA00001798"/>
    </source>
</evidence>
<evidence type="ECO:0000313" key="12">
    <source>
        <dbReference type="Proteomes" id="UP000604046"/>
    </source>
</evidence>
<feature type="domain" description="RING-type" evidence="10">
    <location>
        <begin position="445"/>
        <end position="667"/>
    </location>
</feature>
<dbReference type="PANTHER" id="PTHR11685">
    <property type="entry name" value="RBR FAMILY RING FINGER AND IBR DOMAIN-CONTAINING"/>
    <property type="match status" value="1"/>
</dbReference>
<keyword evidence="12" id="KW-1185">Reference proteome</keyword>
<dbReference type="GO" id="GO:0016567">
    <property type="term" value="P:protein ubiquitination"/>
    <property type="evidence" value="ECO:0007669"/>
    <property type="project" value="InterPro"/>
</dbReference>
<dbReference type="InterPro" id="IPR044066">
    <property type="entry name" value="TRIAD_supradom"/>
</dbReference>
<dbReference type="OrthoDB" id="433334at2759"/>
<dbReference type="Gene3D" id="3.30.40.10">
    <property type="entry name" value="Zinc/RING finger domain, C3HC4 (zinc finger)"/>
    <property type="match status" value="1"/>
</dbReference>
<keyword evidence="7" id="KW-0833">Ubl conjugation pathway</keyword>
<organism evidence="11 12">
    <name type="scientific">Symbiodinium natans</name>
    <dbReference type="NCBI Taxonomy" id="878477"/>
    <lineage>
        <taxon>Eukaryota</taxon>
        <taxon>Sar</taxon>
        <taxon>Alveolata</taxon>
        <taxon>Dinophyceae</taxon>
        <taxon>Suessiales</taxon>
        <taxon>Symbiodiniaceae</taxon>
        <taxon>Symbiodinium</taxon>
    </lineage>
</organism>
<evidence type="ECO:0000256" key="3">
    <source>
        <dbReference type="ARBA" id="ARBA00022679"/>
    </source>
</evidence>
<feature type="region of interest" description="Disordered" evidence="9">
    <location>
        <begin position="1"/>
        <end position="30"/>
    </location>
</feature>
<evidence type="ECO:0000313" key="11">
    <source>
        <dbReference type="EMBL" id="CAE6961861.1"/>
    </source>
</evidence>
<dbReference type="CDD" id="cd22584">
    <property type="entry name" value="Rcat_RBR_unk"/>
    <property type="match status" value="1"/>
</dbReference>
<evidence type="ECO:0000259" key="10">
    <source>
        <dbReference type="PROSITE" id="PS51873"/>
    </source>
</evidence>